<feature type="compositionally biased region" description="Basic and acidic residues" evidence="1">
    <location>
        <begin position="15"/>
        <end position="30"/>
    </location>
</feature>
<gene>
    <name evidence="2" type="ORF">PBAH0796_LOCUS19158</name>
</gene>
<dbReference type="AlphaFoldDB" id="A0A7S0ANY3"/>
<feature type="region of interest" description="Disordered" evidence="1">
    <location>
        <begin position="403"/>
        <end position="444"/>
    </location>
</feature>
<reference evidence="2" key="1">
    <citation type="submission" date="2021-01" db="EMBL/GenBank/DDBJ databases">
        <authorList>
            <person name="Corre E."/>
            <person name="Pelletier E."/>
            <person name="Niang G."/>
            <person name="Scheremetjew M."/>
            <person name="Finn R."/>
            <person name="Kale V."/>
            <person name="Holt S."/>
            <person name="Cochrane G."/>
            <person name="Meng A."/>
            <person name="Brown T."/>
            <person name="Cohen L."/>
        </authorList>
    </citation>
    <scope>NUCLEOTIDE SEQUENCE</scope>
    <source>
        <strain evidence="2">Pbaha01</strain>
    </source>
</reference>
<dbReference type="EMBL" id="HBEG01031303">
    <property type="protein sequence ID" value="CAD8368982.1"/>
    <property type="molecule type" value="Transcribed_RNA"/>
</dbReference>
<accession>A0A7S0ANY3</accession>
<sequence length="444" mass="47025">MTEGAAEESNGSVVVKREPGERRGFARSPEEQCSPRSPQAVASIHRTVLPEKALPAEDTPMDHWAKDHYCFQVALINQVVKPPWIRCFGSLGTGFVGVRPDRGAVTPAAVAATAGVPEATAAAANDATAAREAEAGGGADAGAGADCTSGAAASTATCTDGAEAARAAGQPGECLVPADATIVIFVNAPGAALQTRGGRTIDGYKDALDRSQRTLEWSAQRSDKNNKRIEAIIGHCRRGGRVVVGVRSPSNRHFQLLGQVSHIDELQRARFLVEHGDHIIQERGTRTFHKTITVACLNIGLRSGVGLAAARYPLKGEARWCSACCYAPPKALLHFGELQDEGVAAFQSPARASWQRERAKAKLEAKLEADSPVVPLKRLRCKQPVVKEEKTLSPPRVCVKAEIADDEAPPRPGPGMTAVKLEPPEEPTEGMSPEAFGYSMAVAS</sequence>
<name>A0A7S0ANY3_9DINO</name>
<feature type="region of interest" description="Disordered" evidence="1">
    <location>
        <begin position="1"/>
        <end position="41"/>
    </location>
</feature>
<protein>
    <submittedName>
        <fullName evidence="2">Uncharacterized protein</fullName>
    </submittedName>
</protein>
<evidence type="ECO:0000256" key="1">
    <source>
        <dbReference type="SAM" id="MobiDB-lite"/>
    </source>
</evidence>
<organism evidence="2">
    <name type="scientific">Pyrodinium bahamense</name>
    <dbReference type="NCBI Taxonomy" id="73915"/>
    <lineage>
        <taxon>Eukaryota</taxon>
        <taxon>Sar</taxon>
        <taxon>Alveolata</taxon>
        <taxon>Dinophyceae</taxon>
        <taxon>Gonyaulacales</taxon>
        <taxon>Pyrocystaceae</taxon>
        <taxon>Pyrodinium</taxon>
    </lineage>
</organism>
<evidence type="ECO:0000313" key="2">
    <source>
        <dbReference type="EMBL" id="CAD8368982.1"/>
    </source>
</evidence>
<proteinExistence type="predicted"/>